<dbReference type="InterPro" id="IPR034161">
    <property type="entry name" value="Pepsin-like_plant"/>
</dbReference>
<accession>A0ABP0UN60</accession>
<reference evidence="13" key="1">
    <citation type="submission" date="2024-02" db="EMBL/GenBank/DDBJ databases">
        <authorList>
            <consortium name="ELIXIR-Norway"/>
            <consortium name="Elixir Norway"/>
        </authorList>
    </citation>
    <scope>NUCLEOTIDE SEQUENCE</scope>
</reference>
<feature type="chain" id="PRO_5046535030" description="Peptidase A1 domain-containing protein" evidence="11">
    <location>
        <begin position="18"/>
        <end position="503"/>
    </location>
</feature>
<keyword evidence="9" id="KW-0472">Membrane</keyword>
<evidence type="ECO:0000256" key="5">
    <source>
        <dbReference type="ARBA" id="ARBA00022729"/>
    </source>
</evidence>
<evidence type="ECO:0000256" key="3">
    <source>
        <dbReference type="ARBA" id="ARBA00022670"/>
    </source>
</evidence>
<dbReference type="Proteomes" id="UP001497512">
    <property type="component" value="Chromosome 5"/>
</dbReference>
<keyword evidence="10" id="KW-0325">Glycoprotein</keyword>
<dbReference type="Pfam" id="PF14543">
    <property type="entry name" value="TAXi_N"/>
    <property type="match status" value="1"/>
</dbReference>
<comment type="similarity">
    <text evidence="2">Belongs to the peptidase A1 family.</text>
</comment>
<dbReference type="InterPro" id="IPR001461">
    <property type="entry name" value="Aspartic_peptidase_A1"/>
</dbReference>
<dbReference type="PANTHER" id="PTHR13683">
    <property type="entry name" value="ASPARTYL PROTEASES"/>
    <property type="match status" value="1"/>
</dbReference>
<proteinExistence type="inferred from homology"/>
<evidence type="ECO:0000256" key="9">
    <source>
        <dbReference type="ARBA" id="ARBA00023136"/>
    </source>
</evidence>
<protein>
    <recommendedName>
        <fullName evidence="12">Peptidase A1 domain-containing protein</fullName>
    </recommendedName>
</protein>
<evidence type="ECO:0000256" key="11">
    <source>
        <dbReference type="SAM" id="SignalP"/>
    </source>
</evidence>
<dbReference type="CDD" id="cd05476">
    <property type="entry name" value="pepsin_A_like_plant"/>
    <property type="match status" value="1"/>
</dbReference>
<dbReference type="PANTHER" id="PTHR13683:SF375">
    <property type="entry name" value="PEPTIDASE A1 DOMAIN-CONTAINING PROTEIN"/>
    <property type="match status" value="1"/>
</dbReference>
<evidence type="ECO:0000256" key="6">
    <source>
        <dbReference type="ARBA" id="ARBA00022750"/>
    </source>
</evidence>
<evidence type="ECO:0000256" key="10">
    <source>
        <dbReference type="ARBA" id="ARBA00023180"/>
    </source>
</evidence>
<evidence type="ECO:0000256" key="8">
    <source>
        <dbReference type="ARBA" id="ARBA00022989"/>
    </source>
</evidence>
<evidence type="ECO:0000256" key="2">
    <source>
        <dbReference type="ARBA" id="ARBA00007447"/>
    </source>
</evidence>
<name>A0ABP0UN60_9BRYO</name>
<keyword evidence="5 11" id="KW-0732">Signal</keyword>
<dbReference type="SUPFAM" id="SSF50630">
    <property type="entry name" value="Acid proteases"/>
    <property type="match status" value="1"/>
</dbReference>
<dbReference type="InterPro" id="IPR021109">
    <property type="entry name" value="Peptidase_aspartic_dom_sf"/>
</dbReference>
<keyword evidence="14" id="KW-1185">Reference proteome</keyword>
<evidence type="ECO:0000256" key="7">
    <source>
        <dbReference type="ARBA" id="ARBA00022801"/>
    </source>
</evidence>
<dbReference type="InterPro" id="IPR032861">
    <property type="entry name" value="TAXi_N"/>
</dbReference>
<gene>
    <name evidence="13" type="ORF">CSSPTR1EN2_LOCUS17932</name>
</gene>
<dbReference type="Pfam" id="PF14541">
    <property type="entry name" value="TAXi_C"/>
    <property type="match status" value="1"/>
</dbReference>
<keyword evidence="6" id="KW-0064">Aspartyl protease</keyword>
<evidence type="ECO:0000259" key="12">
    <source>
        <dbReference type="PROSITE" id="PS51767"/>
    </source>
</evidence>
<evidence type="ECO:0000313" key="14">
    <source>
        <dbReference type="Proteomes" id="UP001497512"/>
    </source>
</evidence>
<dbReference type="PRINTS" id="PR00792">
    <property type="entry name" value="PEPSIN"/>
</dbReference>
<dbReference type="EMBL" id="OZ019897">
    <property type="protein sequence ID" value="CAK9225825.1"/>
    <property type="molecule type" value="Genomic_DNA"/>
</dbReference>
<evidence type="ECO:0000313" key="13">
    <source>
        <dbReference type="EMBL" id="CAK9225825.1"/>
    </source>
</evidence>
<dbReference type="InterPro" id="IPR032799">
    <property type="entry name" value="TAXi_C"/>
</dbReference>
<evidence type="ECO:0000256" key="4">
    <source>
        <dbReference type="ARBA" id="ARBA00022692"/>
    </source>
</evidence>
<keyword evidence="7" id="KW-0378">Hydrolase</keyword>
<comment type="subcellular location">
    <subcellularLocation>
        <location evidence="1">Membrane</location>
    </subcellularLocation>
</comment>
<dbReference type="PROSITE" id="PS51767">
    <property type="entry name" value="PEPTIDASE_A1"/>
    <property type="match status" value="1"/>
</dbReference>
<feature type="signal peptide" evidence="11">
    <location>
        <begin position="1"/>
        <end position="17"/>
    </location>
</feature>
<organism evidence="13 14">
    <name type="scientific">Sphagnum troendelagicum</name>
    <dbReference type="NCBI Taxonomy" id="128251"/>
    <lineage>
        <taxon>Eukaryota</taxon>
        <taxon>Viridiplantae</taxon>
        <taxon>Streptophyta</taxon>
        <taxon>Embryophyta</taxon>
        <taxon>Bryophyta</taxon>
        <taxon>Sphagnophytina</taxon>
        <taxon>Sphagnopsida</taxon>
        <taxon>Sphagnales</taxon>
        <taxon>Sphagnaceae</taxon>
        <taxon>Sphagnum</taxon>
    </lineage>
</organism>
<sequence>MLALVILLLLAVHIAEAHNAVLHLKHGFAHLEGSSVKQGGRGMSRGHFQRLIDHDRARMQRRLAVVDFPLSGNDDPLVTGLYYTQVGLGTPMQSFYLQVDTGSDLLWVNCAPCNNCPSSSGLNIPLSIYNPTGSSSSEILQCSNSLCLEALQKLDCDSMNRCSYQSVYGDGSATSGYLVSDAITYNQLDGTSDSATISSANIVFGCGYNQTGDLLQPTRAVDGLMGFGQDAISVPSQLAAQGLTPNVFAHCLEGENKGSGILVIGEVMEPDVLYTPIVPGQQHYNVELQNIAVNNINVSQPSVFAIPNYGGGGVIFDCGTTLAYIVQPAYGDFVDAVVRNALVEANTLQGQTCFSYSGSLDGVFPGVTLYFAGGAMELSPDQYMIQQEVGFYCIGWFESTTSPGYPAYSILGDIVLKDKLVVYDNERGQIGWKSYDCTQGISVSSEREGNSSLLTVNPYQTSAPGVHSASSRPLSISLFLSILACAFSNMLHFIVCRLDYPPY</sequence>
<evidence type="ECO:0000256" key="1">
    <source>
        <dbReference type="ARBA" id="ARBA00004370"/>
    </source>
</evidence>
<keyword evidence="3" id="KW-0645">Protease</keyword>
<feature type="domain" description="Peptidase A1" evidence="12">
    <location>
        <begin position="82"/>
        <end position="433"/>
    </location>
</feature>
<keyword evidence="4" id="KW-0812">Transmembrane</keyword>
<keyword evidence="8" id="KW-1133">Transmembrane helix</keyword>
<dbReference type="Gene3D" id="2.40.70.10">
    <property type="entry name" value="Acid Proteases"/>
    <property type="match status" value="2"/>
</dbReference>
<dbReference type="InterPro" id="IPR033121">
    <property type="entry name" value="PEPTIDASE_A1"/>
</dbReference>